<reference evidence="1 2" key="1">
    <citation type="submission" date="2018-03" db="EMBL/GenBank/DDBJ databases">
        <title>Genetic Diversity and Phenotypic Plasticity of AHL Mediated Quorum Sensing in Environmental Strains of Vibrio mediterranei.</title>
        <authorList>
            <person name="Lantoine F."/>
            <person name="Vouve F."/>
        </authorList>
    </citation>
    <scope>NUCLEOTIDE SEQUENCE [LARGE SCALE GENOMIC DNA]</scope>
    <source>
        <strain evidence="1 2">17LN0615E</strain>
    </source>
</reference>
<gene>
    <name evidence="1" type="ORF">COR51_17540</name>
</gene>
<dbReference type="RefSeq" id="WP_096444339.1">
    <property type="nucleotide sequence ID" value="NZ_NWTN01000012.1"/>
</dbReference>
<name>A0ABX5DDT8_9VIBR</name>
<accession>A0ABX5DDT8</accession>
<sequence length="181" mass="20676">MTKTYQINRDVYEAITHPTISNFCVSEIRKHIQSVSDAYGSVSNARQFVARQLDKLEKAGLAVSRGSKHNRVYSKTSAFHETKFELKDKRARSSRVANASLKSTPMYTTLQREKSDIEAELTITLEEIKEYKTLMKRSRELRRLLDEPHSNATNKAALLVAKLNVWSEALNRLSQIELVSC</sequence>
<evidence type="ECO:0000313" key="2">
    <source>
        <dbReference type="Proteomes" id="UP000238163"/>
    </source>
</evidence>
<protein>
    <recommendedName>
        <fullName evidence="3">Transcriptional regulator VspR</fullName>
    </recommendedName>
</protein>
<dbReference type="EMBL" id="NWTN01000012">
    <property type="protein sequence ID" value="PRQ66471.1"/>
    <property type="molecule type" value="Genomic_DNA"/>
</dbReference>
<proteinExistence type="predicted"/>
<dbReference type="Proteomes" id="UP000238163">
    <property type="component" value="Unassembled WGS sequence"/>
</dbReference>
<evidence type="ECO:0008006" key="3">
    <source>
        <dbReference type="Google" id="ProtNLM"/>
    </source>
</evidence>
<keyword evidence="2" id="KW-1185">Reference proteome</keyword>
<comment type="caution">
    <text evidence="1">The sequence shown here is derived from an EMBL/GenBank/DDBJ whole genome shotgun (WGS) entry which is preliminary data.</text>
</comment>
<organism evidence="1 2">
    <name type="scientific">Vibrio mediterranei</name>
    <dbReference type="NCBI Taxonomy" id="689"/>
    <lineage>
        <taxon>Bacteria</taxon>
        <taxon>Pseudomonadati</taxon>
        <taxon>Pseudomonadota</taxon>
        <taxon>Gammaproteobacteria</taxon>
        <taxon>Vibrionales</taxon>
        <taxon>Vibrionaceae</taxon>
        <taxon>Vibrio</taxon>
    </lineage>
</organism>
<evidence type="ECO:0000313" key="1">
    <source>
        <dbReference type="EMBL" id="PRQ66471.1"/>
    </source>
</evidence>